<gene>
    <name evidence="2" type="ORF">FZC36_02050</name>
</gene>
<keyword evidence="1" id="KW-0732">Signal</keyword>
<accession>A0A5C0UHM7</accession>
<dbReference type="EMBL" id="CP043314">
    <property type="protein sequence ID" value="QEK39201.1"/>
    <property type="molecule type" value="Genomic_DNA"/>
</dbReference>
<evidence type="ECO:0000313" key="2">
    <source>
        <dbReference type="EMBL" id="QEK39201.1"/>
    </source>
</evidence>
<feature type="signal peptide" evidence="1">
    <location>
        <begin position="1"/>
        <end position="27"/>
    </location>
</feature>
<evidence type="ECO:0000313" key="3">
    <source>
        <dbReference type="Proteomes" id="UP000324924"/>
    </source>
</evidence>
<dbReference type="RefSeq" id="WP_148972324.1">
    <property type="nucleotide sequence ID" value="NZ_CP043314.1"/>
</dbReference>
<proteinExistence type="predicted"/>
<sequence length="1471" mass="164600">MTRYKNNKTNTKLMSALLLLSVANISAGDIDILSTGLFYTESSSKKTKYPVILESDVRGIAGKLDQKTKYEFKNKHKLINDKGQITSNALNITFENGTIPAIDFTGSQNQPAVDLRNKFIALHSFAYGLGMGSIGSYDGRFVLVSRQSNGNQSLYDISKADGVWGLNLTAQVGENPLSLYDLFAVSTDSEKKVSDVIMFLNSTYSMDLLEASTKEEFDLTNLNIDISIADEKLLRFSADAAPGFAQRFGYSDVSIHDSYDEIRNKVVQELDLPEGSLSFKIGDQNLQSYEPYRIKRAINDAFFYSDSKADKAKSVKEAQEMINAVRWFVDKMNVLRKEKMDSKNTADGKETISKRVIEVTELCLRAFESRNFSTESYQSFFADLFSSGFINKAADKLYSQNLHNFLFLADSDRTFESFKTELLDVRLDTESDVQVFIGNYVTKGLESNSLISLIKELNNSYKNADGTNSVLGKFEYLYSDSDVSAKEYVSISLALKEATHFIEEIGKTYSDMLSYKGIKLSSYDVNAVVYPIRVVLHDKSSDLATLDGRVSGAIAKSRGVFLEKFAAAEAEIVKAYYSDLEFEGTKLSDVKDEQNNVLFNDLDINVSNYKAFSEVFTKLENLESEIVDYLGLSGNDARRDELLVHILSVTDQGKSLEEIGSKVDFIGDIINNNNNKRIYNTVNSGSDEALKDSFRSALFHSIMEKSDLSLEIFEKIAQLYAENPKVVDLLKADLEKIELENKDKAIGFKLTDMNTVYDLAVEYGKKIHEITQEYKLGQAEDLDNTVDAVLEMLLKDRESSTVGEILSSGYNTELLEAVFKSYLNEKINSSYFSEQNAKDAFVGRLNAITENIIKNSKDSNTIKLGMNALNDTLSESFDLFDRIYSVEKSHNVDSLGGDNLFSFYSLIEILEQASKIISNTFPDGSKSELSFEISKTLFAPLKALGVNGSEPGVILNIENRFLPLLESNSNDKEGILVYKLLFNVWDKDGVKDQLDSYEAIKDRLNSISTLSSILKNPEARVFGRYVNEFFGDENARLVNVGGSGDFANLVDGVKDYLIAYERFEGLGISAQSLFRFDSLVLKITKPGAAHGSNRMLIGTASDDNDLTKVSGVLSDFVEGFSKLSSDIKIIAESYLNNNLESGNTSSIVDVEGLKTLLDDALTVNIAKLFDSVEKSSKSSAFKKAFMVKVVDLEKGITHSEKNNDSILIKTTDYLTSIDELESSDNLVKDSDLFERYDEDSSDNNLTELKPIYDPKWTGDQKLHAVVRQTHAKYQDMDLTTNAFARAVTNGDKKEIELHVNLYDLKFSKGDINANRDIDKNKFYRINVPQSVCATYLKKNRDGIIIIDGAMFNEANFKTVLKRAFGEGQAQIHLSNDDSEISLERVEYKDESQKTFKYYLNVAKNADGNVSLRNLSSLKETERFEKFASYSNLPSGAESNNALDAFKKIEIIFNTVNREINDEHFIAQNNPS</sequence>
<reference evidence="2 3" key="1">
    <citation type="submission" date="2019-08" db="EMBL/GenBank/DDBJ databases">
        <title>Highly reduced genomes of protist endosymbionts show evolutionary convergence.</title>
        <authorList>
            <person name="George E."/>
            <person name="Husnik F."/>
            <person name="Tashyreva D."/>
            <person name="Prokopchuk G."/>
            <person name="Horak A."/>
            <person name="Kwong W.K."/>
            <person name="Lukes J."/>
            <person name="Keeling P.J."/>
        </authorList>
    </citation>
    <scope>NUCLEOTIDE SEQUENCE [LARGE SCALE GENOMIC DNA]</scope>
    <source>
        <strain evidence="2">1604HC</strain>
    </source>
</reference>
<dbReference type="Proteomes" id="UP000324924">
    <property type="component" value="Chromosome"/>
</dbReference>
<dbReference type="OrthoDB" id="8339333at2"/>
<keyword evidence="3" id="KW-1185">Reference proteome</keyword>
<feature type="chain" id="PRO_5022729783" evidence="1">
    <location>
        <begin position="28"/>
        <end position="1471"/>
    </location>
</feature>
<evidence type="ECO:0000256" key="1">
    <source>
        <dbReference type="SAM" id="SignalP"/>
    </source>
</evidence>
<organism evidence="2 3">
    <name type="scientific">Candidatus Nesciobacter abundans</name>
    <dbReference type="NCBI Taxonomy" id="2601668"/>
    <lineage>
        <taxon>Bacteria</taxon>
        <taxon>Pseudomonadati</taxon>
        <taxon>Pseudomonadota</taxon>
        <taxon>Alphaproteobacteria</taxon>
        <taxon>Holosporales</taxon>
        <taxon>Holosporaceae</taxon>
        <taxon>Candidatus Nesciobacter</taxon>
    </lineage>
</organism>
<protein>
    <submittedName>
        <fullName evidence="2">Uncharacterized protein</fullName>
    </submittedName>
</protein>
<name>A0A5C0UHM7_9PROT</name>
<dbReference type="KEGG" id="nabu:FZC36_02050"/>